<evidence type="ECO:0000313" key="3">
    <source>
        <dbReference type="Proteomes" id="UP000054359"/>
    </source>
</evidence>
<organism evidence="2 3">
    <name type="scientific">Stegodyphus mimosarum</name>
    <name type="common">African social velvet spider</name>
    <dbReference type="NCBI Taxonomy" id="407821"/>
    <lineage>
        <taxon>Eukaryota</taxon>
        <taxon>Metazoa</taxon>
        <taxon>Ecdysozoa</taxon>
        <taxon>Arthropoda</taxon>
        <taxon>Chelicerata</taxon>
        <taxon>Arachnida</taxon>
        <taxon>Araneae</taxon>
        <taxon>Araneomorphae</taxon>
        <taxon>Entelegynae</taxon>
        <taxon>Eresoidea</taxon>
        <taxon>Eresidae</taxon>
        <taxon>Stegodyphus</taxon>
    </lineage>
</organism>
<name>A0A087TQQ0_STEMI</name>
<proteinExistence type="predicted"/>
<keyword evidence="1" id="KW-0472">Membrane</keyword>
<evidence type="ECO:0000256" key="1">
    <source>
        <dbReference type="SAM" id="Phobius"/>
    </source>
</evidence>
<dbReference type="Proteomes" id="UP000054359">
    <property type="component" value="Unassembled WGS sequence"/>
</dbReference>
<keyword evidence="1" id="KW-1133">Transmembrane helix</keyword>
<evidence type="ECO:0000313" key="2">
    <source>
        <dbReference type="EMBL" id="KFM67439.1"/>
    </source>
</evidence>
<gene>
    <name evidence="2" type="ORF">X975_00769</name>
</gene>
<keyword evidence="3" id="KW-1185">Reference proteome</keyword>
<accession>A0A087TQQ0</accession>
<dbReference type="EMBL" id="KK116326">
    <property type="protein sequence ID" value="KFM67439.1"/>
    <property type="molecule type" value="Genomic_DNA"/>
</dbReference>
<feature type="non-terminal residue" evidence="2">
    <location>
        <position position="53"/>
    </location>
</feature>
<sequence length="53" mass="6464">MNPFKLFKKIFYQTPIFNQFVFCHSVIAFLLHMQIHILHFTCKVKIIQANWTH</sequence>
<feature type="transmembrane region" description="Helical" evidence="1">
    <location>
        <begin position="12"/>
        <end position="31"/>
    </location>
</feature>
<dbReference type="AlphaFoldDB" id="A0A087TQQ0"/>
<keyword evidence="1" id="KW-0812">Transmembrane</keyword>
<protein>
    <submittedName>
        <fullName evidence="2">Uncharacterized protein</fullName>
    </submittedName>
</protein>
<reference evidence="2 3" key="1">
    <citation type="submission" date="2013-11" db="EMBL/GenBank/DDBJ databases">
        <title>Genome sequencing of Stegodyphus mimosarum.</title>
        <authorList>
            <person name="Bechsgaard J."/>
        </authorList>
    </citation>
    <scope>NUCLEOTIDE SEQUENCE [LARGE SCALE GENOMIC DNA]</scope>
</reference>